<dbReference type="GO" id="GO:0006816">
    <property type="term" value="P:calcium ion transport"/>
    <property type="evidence" value="ECO:0007669"/>
    <property type="project" value="UniProtKB-KW"/>
</dbReference>
<dbReference type="AlphaFoldDB" id="A0A7E4UU19"/>
<dbReference type="WBParaSite" id="Pan_g1275.t1">
    <property type="protein sequence ID" value="Pan_g1275.t1"/>
    <property type="gene ID" value="Pan_g1275"/>
</dbReference>
<organism evidence="17 18">
    <name type="scientific">Panagrellus redivivus</name>
    <name type="common">Microworm</name>
    <dbReference type="NCBI Taxonomy" id="6233"/>
    <lineage>
        <taxon>Eukaryota</taxon>
        <taxon>Metazoa</taxon>
        <taxon>Ecdysozoa</taxon>
        <taxon>Nematoda</taxon>
        <taxon>Chromadorea</taxon>
        <taxon>Rhabditida</taxon>
        <taxon>Tylenchina</taxon>
        <taxon>Panagrolaimomorpha</taxon>
        <taxon>Panagrolaimoidea</taxon>
        <taxon>Panagrolaimidae</taxon>
        <taxon>Panagrellus</taxon>
    </lineage>
</organism>
<evidence type="ECO:0000256" key="14">
    <source>
        <dbReference type="SAM" id="MobiDB-lite"/>
    </source>
</evidence>
<keyword evidence="9" id="KW-0106">Calcium</keyword>
<feature type="compositionally biased region" description="Basic and acidic residues" evidence="14">
    <location>
        <begin position="281"/>
        <end position="292"/>
    </location>
</feature>
<evidence type="ECO:0000256" key="7">
    <source>
        <dbReference type="ARBA" id="ARBA00022729"/>
    </source>
</evidence>
<evidence type="ECO:0000256" key="3">
    <source>
        <dbReference type="ARBA" id="ARBA00016584"/>
    </source>
</evidence>
<name>A0A7E4UU19_PANRE</name>
<evidence type="ECO:0000256" key="6">
    <source>
        <dbReference type="ARBA" id="ARBA00022692"/>
    </source>
</evidence>
<dbReference type="PANTHER" id="PTHR15929">
    <property type="entry name" value="STORE-OPERATED CALCIUM ENTRY-ASSOCIATED REGULATORY FACTOR"/>
    <property type="match status" value="1"/>
</dbReference>
<accession>A0A7E4UU19</accession>
<keyword evidence="11" id="KW-0406">Ion transport</keyword>
<dbReference type="GO" id="GO:2001256">
    <property type="term" value="P:regulation of store-operated calcium entry"/>
    <property type="evidence" value="ECO:0007669"/>
    <property type="project" value="InterPro"/>
</dbReference>
<feature type="signal peptide" evidence="16">
    <location>
        <begin position="1"/>
        <end position="25"/>
    </location>
</feature>
<evidence type="ECO:0000256" key="16">
    <source>
        <dbReference type="SAM" id="SignalP"/>
    </source>
</evidence>
<dbReference type="Pfam" id="PF06682">
    <property type="entry name" value="SARAF"/>
    <property type="match status" value="1"/>
</dbReference>
<evidence type="ECO:0000256" key="11">
    <source>
        <dbReference type="ARBA" id="ARBA00023065"/>
    </source>
</evidence>
<reference evidence="18" key="2">
    <citation type="submission" date="2020-10" db="UniProtKB">
        <authorList>
            <consortium name="WormBaseParasite"/>
        </authorList>
    </citation>
    <scope>IDENTIFICATION</scope>
</reference>
<keyword evidence="7 16" id="KW-0732">Signal</keyword>
<evidence type="ECO:0000313" key="18">
    <source>
        <dbReference type="WBParaSite" id="Pan_g1275.t1"/>
    </source>
</evidence>
<keyword evidence="6 15" id="KW-0812">Transmembrane</keyword>
<proteinExistence type="inferred from homology"/>
<evidence type="ECO:0000256" key="9">
    <source>
        <dbReference type="ARBA" id="ARBA00022837"/>
    </source>
</evidence>
<feature type="compositionally biased region" description="Low complexity" evidence="14">
    <location>
        <begin position="311"/>
        <end position="323"/>
    </location>
</feature>
<feature type="transmembrane region" description="Helical" evidence="15">
    <location>
        <begin position="157"/>
        <end position="174"/>
    </location>
</feature>
<feature type="chain" id="PRO_5028816102" description="Store-operated calcium entry-associated regulatory factor" evidence="16">
    <location>
        <begin position="26"/>
        <end position="323"/>
    </location>
</feature>
<dbReference type="PANTHER" id="PTHR15929:SF0">
    <property type="entry name" value="STORE-OPERATED CALCIUM ENTRY-ASSOCIATED REGULATORY FACTOR"/>
    <property type="match status" value="1"/>
</dbReference>
<feature type="region of interest" description="Disordered" evidence="14">
    <location>
        <begin position="179"/>
        <end position="227"/>
    </location>
</feature>
<feature type="compositionally biased region" description="Gly residues" evidence="14">
    <location>
        <begin position="299"/>
        <end position="310"/>
    </location>
</feature>
<keyword evidence="17" id="KW-1185">Reference proteome</keyword>
<evidence type="ECO:0000256" key="13">
    <source>
        <dbReference type="ARBA" id="ARBA00031116"/>
    </source>
</evidence>
<evidence type="ECO:0000256" key="12">
    <source>
        <dbReference type="ARBA" id="ARBA00023136"/>
    </source>
</evidence>
<dbReference type="GO" id="GO:0005789">
    <property type="term" value="C:endoplasmic reticulum membrane"/>
    <property type="evidence" value="ECO:0007669"/>
    <property type="project" value="UniProtKB-SubCell"/>
</dbReference>
<feature type="region of interest" description="Disordered" evidence="14">
    <location>
        <begin position="280"/>
        <end position="323"/>
    </location>
</feature>
<dbReference type="InterPro" id="IPR009567">
    <property type="entry name" value="SARAF"/>
</dbReference>
<comment type="similarity">
    <text evidence="2">Belongs to the SARAF family.</text>
</comment>
<dbReference type="Proteomes" id="UP000492821">
    <property type="component" value="Unassembled WGS sequence"/>
</dbReference>
<comment type="subcellular location">
    <subcellularLocation>
        <location evidence="1">Endoplasmic reticulum membrane</location>
        <topology evidence="1">Single-pass type I membrane protein</topology>
    </subcellularLocation>
</comment>
<protein>
    <recommendedName>
        <fullName evidence="3">Store-operated calcium entry-associated regulatory factor</fullName>
    </recommendedName>
    <alternativeName>
        <fullName evidence="13">Transmembrane protein 66</fullName>
    </alternativeName>
</protein>
<sequence length="323" mass="34630">MYTVKLKCILLLILGLSVCFDEAFAHKKVRLQEVQALTLNRGQYTTGRRNSPVPQLKCVGGSAHGQYTPAVVQCYNRGFDGSDVQWECSASMPKEYEFGKISVSCEGFDYPDDPYILYGSCGLEYELNNAQLGSASYAKRTPTAPPEEDEESSLKPIVYFAIVCFVMYLLYLVLSGPTPGQEGDRDRHGGGYGYGGGPDDGRRPPPPGFRGYPPSYDDATKGTYTSSNSTGPGFANYAPNQAQGPGFFSGLGAGALAGYFFGNRNNANAGPRYRGNYARQAFHDDYAHDEPGPSRSSGGSFGGRSGGGGSTHTSTSFGGTSRR</sequence>
<evidence type="ECO:0000256" key="1">
    <source>
        <dbReference type="ARBA" id="ARBA00004115"/>
    </source>
</evidence>
<keyword evidence="5" id="KW-0109">Calcium transport</keyword>
<evidence type="ECO:0000256" key="10">
    <source>
        <dbReference type="ARBA" id="ARBA00022989"/>
    </source>
</evidence>
<reference evidence="17" key="1">
    <citation type="journal article" date="2013" name="Genetics">
        <title>The draft genome and transcriptome of Panagrellus redivivus are shaped by the harsh demands of a free-living lifestyle.</title>
        <authorList>
            <person name="Srinivasan J."/>
            <person name="Dillman A.R."/>
            <person name="Macchietto M.G."/>
            <person name="Heikkinen L."/>
            <person name="Lakso M."/>
            <person name="Fracchia K.M."/>
            <person name="Antoshechkin I."/>
            <person name="Mortazavi A."/>
            <person name="Wong G."/>
            <person name="Sternberg P.W."/>
        </authorList>
    </citation>
    <scope>NUCLEOTIDE SEQUENCE [LARGE SCALE GENOMIC DNA]</scope>
    <source>
        <strain evidence="17">MT8872</strain>
    </source>
</reference>
<evidence type="ECO:0000256" key="8">
    <source>
        <dbReference type="ARBA" id="ARBA00022824"/>
    </source>
</evidence>
<keyword evidence="12 15" id="KW-0472">Membrane</keyword>
<keyword evidence="4" id="KW-0813">Transport</keyword>
<keyword evidence="8" id="KW-0256">Endoplasmic reticulum</keyword>
<keyword evidence="10 15" id="KW-1133">Transmembrane helix</keyword>
<evidence type="ECO:0000256" key="4">
    <source>
        <dbReference type="ARBA" id="ARBA00022448"/>
    </source>
</evidence>
<evidence type="ECO:0000313" key="17">
    <source>
        <dbReference type="Proteomes" id="UP000492821"/>
    </source>
</evidence>
<evidence type="ECO:0000256" key="15">
    <source>
        <dbReference type="SAM" id="Phobius"/>
    </source>
</evidence>
<evidence type="ECO:0000256" key="5">
    <source>
        <dbReference type="ARBA" id="ARBA00022568"/>
    </source>
</evidence>
<evidence type="ECO:0000256" key="2">
    <source>
        <dbReference type="ARBA" id="ARBA00006833"/>
    </source>
</evidence>